<accession>A0A1U7T084</accession>
<keyword evidence="6" id="KW-1185">Reference proteome</keyword>
<dbReference type="SUPFAM" id="SSF57362">
    <property type="entry name" value="BPTI-like"/>
    <property type="match status" value="1"/>
</dbReference>
<dbReference type="Gene3D" id="4.10.75.10">
    <property type="entry name" value="Elafin-like"/>
    <property type="match status" value="3"/>
</dbReference>
<protein>
    <submittedName>
        <fullName evidence="7">WAP four-disulfide core domain protein 8</fullName>
    </submittedName>
</protein>
<dbReference type="PRINTS" id="PR00759">
    <property type="entry name" value="BASICPTASE"/>
</dbReference>
<dbReference type="GO" id="GO:0005576">
    <property type="term" value="C:extracellular region"/>
    <property type="evidence" value="ECO:0007669"/>
    <property type="project" value="InterPro"/>
</dbReference>
<dbReference type="CTD" id="90199"/>
<dbReference type="PROSITE" id="PS51390">
    <property type="entry name" value="WAP"/>
    <property type="match status" value="3"/>
</dbReference>
<evidence type="ECO:0000313" key="7">
    <source>
        <dbReference type="RefSeq" id="XP_008049778.1"/>
    </source>
</evidence>
<dbReference type="Proteomes" id="UP000189704">
    <property type="component" value="Unplaced"/>
</dbReference>
<evidence type="ECO:0000256" key="2">
    <source>
        <dbReference type="ARBA" id="ARBA00022900"/>
    </source>
</evidence>
<dbReference type="PANTHER" id="PTHR47769:SF1">
    <property type="entry name" value="WAP FOUR-DISULFIDE CORE DOMAIN PROTEIN 8"/>
    <property type="match status" value="1"/>
</dbReference>
<dbReference type="InterPro" id="IPR002223">
    <property type="entry name" value="Kunitz_BPTI"/>
</dbReference>
<dbReference type="InterPro" id="IPR020901">
    <property type="entry name" value="Prtase_inh_Kunz-CS"/>
</dbReference>
<dbReference type="InterPro" id="IPR036645">
    <property type="entry name" value="Elafin-like_sf"/>
</dbReference>
<dbReference type="PRINTS" id="PR00003">
    <property type="entry name" value="4DISULPHCORE"/>
</dbReference>
<dbReference type="OrthoDB" id="196393at2759"/>
<dbReference type="SMART" id="SM00131">
    <property type="entry name" value="KU"/>
    <property type="match status" value="1"/>
</dbReference>
<feature type="domain" description="WAP" evidence="5">
    <location>
        <begin position="209"/>
        <end position="255"/>
    </location>
</feature>
<feature type="domain" description="WAP" evidence="5">
    <location>
        <begin position="59"/>
        <end position="106"/>
    </location>
</feature>
<dbReference type="Pfam" id="PF00014">
    <property type="entry name" value="Kunitz_BPTI"/>
    <property type="match status" value="1"/>
</dbReference>
<dbReference type="CDD" id="cd00109">
    <property type="entry name" value="Kunitz-type"/>
    <property type="match status" value="1"/>
</dbReference>
<dbReference type="KEGG" id="csyr:103253122"/>
<dbReference type="STRING" id="1868482.ENSTSYP00000009287"/>
<dbReference type="Gene3D" id="4.10.410.10">
    <property type="entry name" value="Pancreatic trypsin inhibitor Kunitz domain"/>
    <property type="match status" value="1"/>
</dbReference>
<evidence type="ECO:0000256" key="3">
    <source>
        <dbReference type="ARBA" id="ARBA00023157"/>
    </source>
</evidence>
<keyword evidence="2" id="KW-0722">Serine protease inhibitor</keyword>
<name>A0A1U7T084_CARSF</name>
<dbReference type="GO" id="GO:0004867">
    <property type="term" value="F:serine-type endopeptidase inhibitor activity"/>
    <property type="evidence" value="ECO:0007669"/>
    <property type="project" value="UniProtKB-KW"/>
</dbReference>
<evidence type="ECO:0000259" key="5">
    <source>
        <dbReference type="PROSITE" id="PS51390"/>
    </source>
</evidence>
<dbReference type="AlphaFoldDB" id="A0A1U7T084"/>
<organism evidence="6 7">
    <name type="scientific">Carlito syrichta</name>
    <name type="common">Philippine tarsier</name>
    <name type="synonym">Tarsius syrichta</name>
    <dbReference type="NCBI Taxonomy" id="1868482"/>
    <lineage>
        <taxon>Eukaryota</taxon>
        <taxon>Metazoa</taxon>
        <taxon>Chordata</taxon>
        <taxon>Craniata</taxon>
        <taxon>Vertebrata</taxon>
        <taxon>Euteleostomi</taxon>
        <taxon>Mammalia</taxon>
        <taxon>Eutheria</taxon>
        <taxon>Euarchontoglires</taxon>
        <taxon>Primates</taxon>
        <taxon>Haplorrhini</taxon>
        <taxon>Tarsiiformes</taxon>
        <taxon>Tarsiidae</taxon>
        <taxon>Carlito</taxon>
    </lineage>
</organism>
<dbReference type="GeneID" id="103253122"/>
<reference evidence="7" key="1">
    <citation type="submission" date="2025-08" db="UniProtKB">
        <authorList>
            <consortium name="RefSeq"/>
        </authorList>
    </citation>
    <scope>IDENTIFICATION</scope>
</reference>
<evidence type="ECO:0000259" key="4">
    <source>
        <dbReference type="PROSITE" id="PS50279"/>
    </source>
</evidence>
<proteinExistence type="predicted"/>
<dbReference type="Pfam" id="PF00095">
    <property type="entry name" value="WAP"/>
    <property type="match status" value="3"/>
</dbReference>
<sequence length="256" mass="28723">MPFISIINGAKKVLTDAFGCPRVTGHLPLQSSTFSWRNVAFLLLLSSLEQTSASLVKKIKRKPGVCPEERLTCTTEVLHSCKTDLSCENHLKCCSFACEKKCMDPYEEPCMLPVSEGNCKDHLQRWYFDFENYACTLFIYRGCNGNANNFFSKDDCNKACMLVVKKGQCPLFPFDDRMECPASCKSDIDCPMTDKCCESRCGFICASAWTVKIGFCPRKPLVCDKINKPSCQQDDECPLEEKCCSSCGLKCMVPKT</sequence>
<dbReference type="SUPFAM" id="SSF57256">
    <property type="entry name" value="Elafin-like"/>
    <property type="match status" value="3"/>
</dbReference>
<evidence type="ECO:0000256" key="1">
    <source>
        <dbReference type="ARBA" id="ARBA00022690"/>
    </source>
</evidence>
<feature type="domain" description="BPTI/Kunitz inhibitor" evidence="4">
    <location>
        <begin position="110"/>
        <end position="160"/>
    </location>
</feature>
<dbReference type="PANTHER" id="PTHR47769">
    <property type="entry name" value="WAP FOUR-DISULFIDE CORE DOMAIN PROTEIN 8"/>
    <property type="match status" value="1"/>
</dbReference>
<dbReference type="InterPro" id="IPR008197">
    <property type="entry name" value="WAP_dom"/>
</dbReference>
<feature type="domain" description="WAP" evidence="5">
    <location>
        <begin position="162"/>
        <end position="208"/>
    </location>
</feature>
<dbReference type="RefSeq" id="XP_008049778.1">
    <property type="nucleotide sequence ID" value="XM_008051587.1"/>
</dbReference>
<dbReference type="PROSITE" id="PS50279">
    <property type="entry name" value="BPTI_KUNITZ_2"/>
    <property type="match status" value="1"/>
</dbReference>
<dbReference type="SMART" id="SM00217">
    <property type="entry name" value="WAP"/>
    <property type="match status" value="3"/>
</dbReference>
<keyword evidence="1" id="KW-0646">Protease inhibitor</keyword>
<keyword evidence="3" id="KW-1015">Disulfide bond</keyword>
<evidence type="ECO:0000313" key="6">
    <source>
        <dbReference type="Proteomes" id="UP000189704"/>
    </source>
</evidence>
<gene>
    <name evidence="7" type="primary">WFDC8</name>
</gene>
<dbReference type="PROSITE" id="PS00280">
    <property type="entry name" value="BPTI_KUNITZ_1"/>
    <property type="match status" value="1"/>
</dbReference>
<dbReference type="InterPro" id="IPR036880">
    <property type="entry name" value="Kunitz_BPTI_sf"/>
</dbReference>